<dbReference type="GO" id="GO:0006352">
    <property type="term" value="P:DNA-templated transcription initiation"/>
    <property type="evidence" value="ECO:0007669"/>
    <property type="project" value="InterPro"/>
</dbReference>
<evidence type="ECO:0000313" key="8">
    <source>
        <dbReference type="Proteomes" id="UP000267430"/>
    </source>
</evidence>
<dbReference type="GO" id="GO:0003677">
    <property type="term" value="F:DNA binding"/>
    <property type="evidence" value="ECO:0007669"/>
    <property type="project" value="InterPro"/>
</dbReference>
<dbReference type="InterPro" id="IPR013324">
    <property type="entry name" value="RNA_pol_sigma_r3/r4-like"/>
</dbReference>
<dbReference type="GO" id="GO:0016987">
    <property type="term" value="F:sigma factor activity"/>
    <property type="evidence" value="ECO:0007669"/>
    <property type="project" value="UniProtKB-KW"/>
</dbReference>
<dbReference type="EMBL" id="RYZZ01000037">
    <property type="protein sequence ID" value="RUQ26000.1"/>
    <property type="molecule type" value="Genomic_DNA"/>
</dbReference>
<evidence type="ECO:0000259" key="6">
    <source>
        <dbReference type="Pfam" id="PF08281"/>
    </source>
</evidence>
<evidence type="ECO:0000259" key="5">
    <source>
        <dbReference type="Pfam" id="PF04542"/>
    </source>
</evidence>
<evidence type="ECO:0000256" key="4">
    <source>
        <dbReference type="ARBA" id="ARBA00023163"/>
    </source>
</evidence>
<keyword evidence="8" id="KW-1185">Reference proteome</keyword>
<dbReference type="Proteomes" id="UP000267430">
    <property type="component" value="Unassembled WGS sequence"/>
</dbReference>
<dbReference type="Gene3D" id="1.10.1740.10">
    <property type="match status" value="1"/>
</dbReference>
<name>A0A433HC69_9BACI</name>
<protein>
    <submittedName>
        <fullName evidence="7">Sigma-70 family RNA polymerase sigma factor</fullName>
    </submittedName>
</protein>
<evidence type="ECO:0000256" key="1">
    <source>
        <dbReference type="ARBA" id="ARBA00010641"/>
    </source>
</evidence>
<sequence length="184" mass="21281">MNDTDAELYEQVHLGEKQALEKIYDRYEKLLFSLSYKITGQKELAEEVVQEVFIKLWTKKGIYSASKGKFSSWLMTMTRNTSIDQLRKRKEIPSDFEYGEIPSENPSVENLVEWKEEGSMLRQAISELGAEQQKMVDLFYFKGLSQQHIADEFDIPLGTVKGRIRLALKHLKKMVPQTNVKGGK</sequence>
<dbReference type="InterPro" id="IPR014284">
    <property type="entry name" value="RNA_pol_sigma-70_dom"/>
</dbReference>
<comment type="similarity">
    <text evidence="1">Belongs to the sigma-70 factor family. ECF subfamily.</text>
</comment>
<dbReference type="InterPro" id="IPR036388">
    <property type="entry name" value="WH-like_DNA-bd_sf"/>
</dbReference>
<feature type="domain" description="RNA polymerase sigma-70 region 2" evidence="5">
    <location>
        <begin position="23"/>
        <end position="90"/>
    </location>
</feature>
<feature type="domain" description="RNA polymerase sigma factor 70 region 4 type 2" evidence="6">
    <location>
        <begin position="120"/>
        <end position="171"/>
    </location>
</feature>
<keyword evidence="2" id="KW-0805">Transcription regulation</keyword>
<comment type="caution">
    <text evidence="7">The sequence shown here is derived from an EMBL/GenBank/DDBJ whole genome shotgun (WGS) entry which is preliminary data.</text>
</comment>
<reference evidence="7 8" key="1">
    <citation type="submission" date="2018-12" db="EMBL/GenBank/DDBJ databases">
        <title>Bacillus chawlae sp. nov., Bacillus glennii sp. nov., and Bacillus saganii sp. nov. Isolated from the Vehicle Assembly Building at Kennedy Space Center where the Viking Spacecraft were Assembled.</title>
        <authorList>
            <person name="Seuylemezian A."/>
            <person name="Vaishampayan P."/>
        </authorList>
    </citation>
    <scope>NUCLEOTIDE SEQUENCE [LARGE SCALE GENOMIC DNA]</scope>
    <source>
        <strain evidence="7 8">L5</strain>
    </source>
</reference>
<dbReference type="OrthoDB" id="9784272at2"/>
<dbReference type="NCBIfam" id="TIGR02937">
    <property type="entry name" value="sigma70-ECF"/>
    <property type="match status" value="1"/>
</dbReference>
<dbReference type="SUPFAM" id="SSF88659">
    <property type="entry name" value="Sigma3 and sigma4 domains of RNA polymerase sigma factors"/>
    <property type="match status" value="1"/>
</dbReference>
<dbReference type="Pfam" id="PF04542">
    <property type="entry name" value="Sigma70_r2"/>
    <property type="match status" value="1"/>
</dbReference>
<dbReference type="InterPro" id="IPR013325">
    <property type="entry name" value="RNA_pol_sigma_r2"/>
</dbReference>
<dbReference type="InterPro" id="IPR039425">
    <property type="entry name" value="RNA_pol_sigma-70-like"/>
</dbReference>
<evidence type="ECO:0000313" key="7">
    <source>
        <dbReference type="EMBL" id="RUQ26000.1"/>
    </source>
</evidence>
<gene>
    <name evidence="7" type="ORF">ELQ35_19520</name>
</gene>
<dbReference type="SUPFAM" id="SSF88946">
    <property type="entry name" value="Sigma2 domain of RNA polymerase sigma factors"/>
    <property type="match status" value="1"/>
</dbReference>
<accession>A0A433HC69</accession>
<evidence type="ECO:0000256" key="3">
    <source>
        <dbReference type="ARBA" id="ARBA00023082"/>
    </source>
</evidence>
<keyword evidence="4" id="KW-0804">Transcription</keyword>
<evidence type="ECO:0000256" key="2">
    <source>
        <dbReference type="ARBA" id="ARBA00023015"/>
    </source>
</evidence>
<organism evidence="7 8">
    <name type="scientific">Peribacillus cavernae</name>
    <dbReference type="NCBI Taxonomy" id="1674310"/>
    <lineage>
        <taxon>Bacteria</taxon>
        <taxon>Bacillati</taxon>
        <taxon>Bacillota</taxon>
        <taxon>Bacilli</taxon>
        <taxon>Bacillales</taxon>
        <taxon>Bacillaceae</taxon>
        <taxon>Peribacillus</taxon>
    </lineage>
</organism>
<keyword evidence="3" id="KW-0731">Sigma factor</keyword>
<dbReference type="PANTHER" id="PTHR43133:SF62">
    <property type="entry name" value="RNA POLYMERASE SIGMA FACTOR SIGZ"/>
    <property type="match status" value="1"/>
</dbReference>
<dbReference type="Pfam" id="PF08281">
    <property type="entry name" value="Sigma70_r4_2"/>
    <property type="match status" value="1"/>
</dbReference>
<proteinExistence type="inferred from homology"/>
<dbReference type="AlphaFoldDB" id="A0A433HC69"/>
<dbReference type="PANTHER" id="PTHR43133">
    <property type="entry name" value="RNA POLYMERASE ECF-TYPE SIGMA FACTO"/>
    <property type="match status" value="1"/>
</dbReference>
<dbReference type="InterPro" id="IPR007627">
    <property type="entry name" value="RNA_pol_sigma70_r2"/>
</dbReference>
<dbReference type="RefSeq" id="WP_126866853.1">
    <property type="nucleotide sequence ID" value="NZ_JAUSTX010000010.1"/>
</dbReference>
<dbReference type="InterPro" id="IPR013249">
    <property type="entry name" value="RNA_pol_sigma70_r4_t2"/>
</dbReference>
<dbReference type="Gene3D" id="1.10.10.10">
    <property type="entry name" value="Winged helix-like DNA-binding domain superfamily/Winged helix DNA-binding domain"/>
    <property type="match status" value="1"/>
</dbReference>
<dbReference type="CDD" id="cd06171">
    <property type="entry name" value="Sigma70_r4"/>
    <property type="match status" value="1"/>
</dbReference>